<reference evidence="1" key="1">
    <citation type="journal article" date="2015" name="Nature">
        <title>Complex archaea that bridge the gap between prokaryotes and eukaryotes.</title>
        <authorList>
            <person name="Spang A."/>
            <person name="Saw J.H."/>
            <person name="Jorgensen S.L."/>
            <person name="Zaremba-Niedzwiedzka K."/>
            <person name="Martijn J."/>
            <person name="Lind A.E."/>
            <person name="van Eijk R."/>
            <person name="Schleper C."/>
            <person name="Guy L."/>
            <person name="Ettema T.J."/>
        </authorList>
    </citation>
    <scope>NUCLEOTIDE SEQUENCE</scope>
</reference>
<accession>A0A0F9CA05</accession>
<sequence>RDIRNCIIHYKGDNFKKDSSRRFPTKVSDHLWLHRNYKKKIFKAIKKSPLLPEAKYKYSGLAFYLLPTIVENIFLNKILDKNTRKLIRQRAKIVLLSVLKYSRGNMSVFRR</sequence>
<dbReference type="EMBL" id="LAZR01034115">
    <property type="protein sequence ID" value="KKL46218.1"/>
    <property type="molecule type" value="Genomic_DNA"/>
</dbReference>
<feature type="non-terminal residue" evidence="1">
    <location>
        <position position="1"/>
    </location>
</feature>
<protein>
    <submittedName>
        <fullName evidence="1">Uncharacterized protein</fullName>
    </submittedName>
</protein>
<dbReference type="AlphaFoldDB" id="A0A0F9CA05"/>
<gene>
    <name evidence="1" type="ORF">LCGC14_2347780</name>
</gene>
<evidence type="ECO:0000313" key="1">
    <source>
        <dbReference type="EMBL" id="KKL46218.1"/>
    </source>
</evidence>
<organism evidence="1">
    <name type="scientific">marine sediment metagenome</name>
    <dbReference type="NCBI Taxonomy" id="412755"/>
    <lineage>
        <taxon>unclassified sequences</taxon>
        <taxon>metagenomes</taxon>
        <taxon>ecological metagenomes</taxon>
    </lineage>
</organism>
<comment type="caution">
    <text evidence="1">The sequence shown here is derived from an EMBL/GenBank/DDBJ whole genome shotgun (WGS) entry which is preliminary data.</text>
</comment>
<name>A0A0F9CA05_9ZZZZ</name>
<proteinExistence type="predicted"/>